<dbReference type="EMBL" id="KP057580">
    <property type="protein sequence ID" value="AJP00022.1"/>
    <property type="molecule type" value="Genomic_DNA"/>
</dbReference>
<evidence type="ECO:0000256" key="15">
    <source>
        <dbReference type="ARBA" id="ARBA00023136"/>
    </source>
</evidence>
<keyword evidence="14 16" id="KW-0496">Mitochondrion</keyword>
<reference evidence="19" key="1">
    <citation type="submission" date="2014-10" db="EMBL/GenBank/DDBJ databases">
        <authorList>
            <person name="Seo M.-J."/>
            <person name="Seok Y.J."/>
            <person name="Cha I.-T."/>
        </authorList>
    </citation>
    <scope>NUCLEOTIDE SEQUENCE</scope>
</reference>
<dbReference type="PROSITE" id="PS51002">
    <property type="entry name" value="CYTB_NTER"/>
    <property type="match status" value="1"/>
</dbReference>
<keyword evidence="9" id="KW-0999">Mitochondrion inner membrane</keyword>
<dbReference type="InterPro" id="IPR016174">
    <property type="entry name" value="Di-haem_cyt_TM"/>
</dbReference>
<feature type="domain" description="Cytochrome b/b6 N-terminal region profile" evidence="17">
    <location>
        <begin position="1"/>
        <end position="202"/>
    </location>
</feature>
<dbReference type="Gene3D" id="1.20.810.10">
    <property type="entry name" value="Cytochrome Bc1 Complex, Chain C"/>
    <property type="match status" value="1"/>
</dbReference>
<evidence type="ECO:0000256" key="5">
    <source>
        <dbReference type="ARBA" id="ARBA00022617"/>
    </source>
</evidence>
<geneLocation type="mitochondrion" evidence="19"/>
<feature type="transmembrane region" description="Helical" evidence="16">
    <location>
        <begin position="306"/>
        <end position="327"/>
    </location>
</feature>
<dbReference type="InterPro" id="IPR036150">
    <property type="entry name" value="Cyt_b/b6_C_sf"/>
</dbReference>
<proteinExistence type="inferred from homology"/>
<evidence type="ECO:0000256" key="11">
    <source>
        <dbReference type="ARBA" id="ARBA00022989"/>
    </source>
</evidence>
<evidence type="ECO:0000256" key="7">
    <source>
        <dbReference type="ARBA" id="ARBA00022692"/>
    </source>
</evidence>
<evidence type="ECO:0000256" key="8">
    <source>
        <dbReference type="ARBA" id="ARBA00022723"/>
    </source>
</evidence>
<dbReference type="GO" id="GO:0006122">
    <property type="term" value="P:mitochondrial electron transport, ubiquinol to cytochrome c"/>
    <property type="evidence" value="ECO:0007669"/>
    <property type="project" value="TreeGrafter"/>
</dbReference>
<evidence type="ECO:0000256" key="13">
    <source>
        <dbReference type="ARBA" id="ARBA00023075"/>
    </source>
</evidence>
<evidence type="ECO:0000259" key="18">
    <source>
        <dbReference type="PROSITE" id="PS51003"/>
    </source>
</evidence>
<keyword evidence="15 16" id="KW-0472">Membrane</keyword>
<evidence type="ECO:0000256" key="12">
    <source>
        <dbReference type="ARBA" id="ARBA00023004"/>
    </source>
</evidence>
<dbReference type="InterPro" id="IPR005797">
    <property type="entry name" value="Cyt_b/b6_N"/>
</dbReference>
<dbReference type="SUPFAM" id="SSF81342">
    <property type="entry name" value="Transmembrane di-heme cytochromes"/>
    <property type="match status" value="1"/>
</dbReference>
<reference evidence="19" key="2">
    <citation type="journal article" date="2015" name="Mitochondrial DNA">
        <title>The full mitochondrial genome sequence of Raillietina tetragona from chicken (Cestoda: Davaineidae).</title>
        <authorList>
            <person name="Liang J.Y."/>
            <person name="Lin R.Q."/>
        </authorList>
    </citation>
    <scope>NUCLEOTIDE SEQUENCE</scope>
</reference>
<protein>
    <recommendedName>
        <fullName evidence="3 16">Cytochrome b</fullName>
    </recommendedName>
</protein>
<keyword evidence="13" id="KW-0830">Ubiquinone</keyword>
<dbReference type="GO" id="GO:0016491">
    <property type="term" value="F:oxidoreductase activity"/>
    <property type="evidence" value="ECO:0007669"/>
    <property type="project" value="UniProtKB-UniRule"/>
</dbReference>
<keyword evidence="6 16" id="KW-0679">Respiratory chain</keyword>
<feature type="transmembrane region" description="Helical" evidence="16">
    <location>
        <begin position="75"/>
        <end position="96"/>
    </location>
</feature>
<feature type="transmembrane region" description="Helical" evidence="16">
    <location>
        <begin position="265"/>
        <end position="294"/>
    </location>
</feature>
<feature type="domain" description="Cytochrome b/b6 C-terminal region profile" evidence="18">
    <location>
        <begin position="203"/>
        <end position="363"/>
    </location>
</feature>
<evidence type="ECO:0000256" key="4">
    <source>
        <dbReference type="ARBA" id="ARBA00022448"/>
    </source>
</evidence>
<evidence type="ECO:0000256" key="16">
    <source>
        <dbReference type="RuleBase" id="RU362117"/>
    </source>
</evidence>
<evidence type="ECO:0000256" key="9">
    <source>
        <dbReference type="ARBA" id="ARBA00022792"/>
    </source>
</evidence>
<dbReference type="PANTHER" id="PTHR19271">
    <property type="entry name" value="CYTOCHROME B"/>
    <property type="match status" value="1"/>
</dbReference>
<evidence type="ECO:0000256" key="2">
    <source>
        <dbReference type="ARBA" id="ARBA00004448"/>
    </source>
</evidence>
<dbReference type="GO" id="GO:0046872">
    <property type="term" value="F:metal ion binding"/>
    <property type="evidence" value="ECO:0007669"/>
    <property type="project" value="UniProtKB-UniRule"/>
</dbReference>
<feature type="transmembrane region" description="Helical" evidence="16">
    <location>
        <begin position="171"/>
        <end position="192"/>
    </location>
</feature>
<evidence type="ECO:0000256" key="14">
    <source>
        <dbReference type="ARBA" id="ARBA00023128"/>
    </source>
</evidence>
<feature type="transmembrane region" description="Helical" evidence="16">
    <location>
        <begin position="333"/>
        <end position="357"/>
    </location>
</feature>
<keyword evidence="4 16" id="KW-0813">Transport</keyword>
<evidence type="ECO:0000313" key="19">
    <source>
        <dbReference type="EMBL" id="AJP00022.1"/>
    </source>
</evidence>
<comment type="similarity">
    <text evidence="16">Belongs to the cytochrome b family.</text>
</comment>
<feature type="transmembrane region" description="Helical" evidence="16">
    <location>
        <begin position="133"/>
        <end position="159"/>
    </location>
</feature>
<keyword evidence="8 16" id="KW-0479">Metal-binding</keyword>
<keyword evidence="10 16" id="KW-0249">Electron transport</keyword>
<evidence type="ECO:0000256" key="10">
    <source>
        <dbReference type="ARBA" id="ARBA00022982"/>
    </source>
</evidence>
<comment type="cofactor">
    <cofactor evidence="16">
        <name>heme b</name>
        <dbReference type="ChEBI" id="CHEBI:60344"/>
    </cofactor>
    <text evidence="16">Binds 2 heme groups non-covalently.</text>
</comment>
<keyword evidence="5 16" id="KW-0349">Heme</keyword>
<dbReference type="Pfam" id="PF00032">
    <property type="entry name" value="Cytochrom_B_C"/>
    <property type="match status" value="1"/>
</dbReference>
<dbReference type="Pfam" id="PF00033">
    <property type="entry name" value="Cytochrome_B"/>
    <property type="match status" value="1"/>
</dbReference>
<feature type="transmembrane region" description="Helical" evidence="16">
    <location>
        <begin position="224"/>
        <end position="245"/>
    </location>
</feature>
<dbReference type="GO" id="GO:0005743">
    <property type="term" value="C:mitochondrial inner membrane"/>
    <property type="evidence" value="ECO:0007669"/>
    <property type="project" value="UniProtKB-SubCell"/>
</dbReference>
<keyword evidence="7 16" id="KW-0812">Transmembrane</keyword>
<keyword evidence="12 16" id="KW-0408">Iron</keyword>
<dbReference type="InterPro" id="IPR048259">
    <property type="entry name" value="Cytochrome_b_N_euk/bac"/>
</dbReference>
<keyword evidence="11 16" id="KW-1133">Transmembrane helix</keyword>
<dbReference type="GO" id="GO:0008121">
    <property type="term" value="F:quinol-cytochrome-c reductase activity"/>
    <property type="evidence" value="ECO:0007669"/>
    <property type="project" value="TreeGrafter"/>
</dbReference>
<comment type="subcellular location">
    <subcellularLocation>
        <location evidence="2">Mitochondrion inner membrane</location>
        <topology evidence="2">Multi-pass membrane protein</topology>
    </subcellularLocation>
</comment>
<dbReference type="PANTHER" id="PTHR19271:SF16">
    <property type="entry name" value="CYTOCHROME B"/>
    <property type="match status" value="1"/>
</dbReference>
<feature type="transmembrane region" description="Helical" evidence="16">
    <location>
        <begin position="108"/>
        <end position="127"/>
    </location>
</feature>
<accession>A0A0U1Z480</accession>
<dbReference type="AlphaFoldDB" id="A0A0U1Z480"/>
<dbReference type="PROSITE" id="PS51003">
    <property type="entry name" value="CYTB_CTER"/>
    <property type="match status" value="1"/>
</dbReference>
<name>A0A0U1Z480_9CEST</name>
<evidence type="ECO:0000256" key="6">
    <source>
        <dbReference type="ARBA" id="ARBA00022660"/>
    </source>
</evidence>
<evidence type="ECO:0000256" key="3">
    <source>
        <dbReference type="ARBA" id="ARBA00013531"/>
    </source>
</evidence>
<dbReference type="CDD" id="cd00284">
    <property type="entry name" value="Cytochrome_b_N"/>
    <property type="match status" value="1"/>
</dbReference>
<evidence type="ECO:0000256" key="1">
    <source>
        <dbReference type="ARBA" id="ARBA00002566"/>
    </source>
</evidence>
<dbReference type="SUPFAM" id="SSF81648">
    <property type="entry name" value="a domain/subunit of cytochrome bc1 complex (Ubiquinol-cytochrome c reductase)"/>
    <property type="match status" value="1"/>
</dbReference>
<sequence>MTLLSSVRRNLIDLPINYSLNYYWCSGFVLSAYIVMQIVSGVLLSFLYTANGVISFYVVSNLTNDSFYSWCVRYWHLWGVTLIFVLLFVHLGRALYYSSYSKKGAWNVGFLLYLLMMVEAFTGYVLPWHQMSYWAATVLTSIINSVPIIGEVLFMYIVGGFSVNNDTLVRMFSVHVCLGFVILGLILLHLFYLHAVGSNNPLCLLSFSDIIFFHCYFTVKDFMVFLGSIIIIFCCLFICPDLLLGVDSFLEANSMSTPVSIKPEWYFLAFFSMLRCVESKVGGIALILSFLFFLWIPTCNYSSAYFLSRQLVFWFIISVFFALTYFGSCHPEYPYLIVCRVFSVLLVAFMFIFKLFWTSSKIF</sequence>
<evidence type="ECO:0000259" key="17">
    <source>
        <dbReference type="PROSITE" id="PS51002"/>
    </source>
</evidence>
<dbReference type="InterPro" id="IPR005798">
    <property type="entry name" value="Cyt_b/b6_C"/>
</dbReference>
<comment type="function">
    <text evidence="1 16">Component of the ubiquinol-cytochrome c reductase complex (complex III or cytochrome b-c1 complex) that is part of the mitochondrial respiratory chain. The b-c1 complex mediates electron transfer from ubiquinol to cytochrome c. Contributes to the generation of a proton gradient across the mitochondrial membrane that is then used for ATP synthesis.</text>
</comment>
<gene>
    <name evidence="19" type="primary">cytb</name>
</gene>
<organism evidence="19">
    <name type="scientific">Raillietina tetragona</name>
    <dbReference type="NCBI Taxonomy" id="984823"/>
    <lineage>
        <taxon>Eukaryota</taxon>
        <taxon>Metazoa</taxon>
        <taxon>Spiralia</taxon>
        <taxon>Lophotrochozoa</taxon>
        <taxon>Platyhelminthes</taxon>
        <taxon>Cestoda</taxon>
        <taxon>Eucestoda</taxon>
        <taxon>Cyclophyllidea</taxon>
        <taxon>Davaineidae</taxon>
        <taxon>Raillietina</taxon>
    </lineage>
</organism>
<dbReference type="InterPro" id="IPR027387">
    <property type="entry name" value="Cytb/b6-like_sf"/>
</dbReference>